<reference evidence="2 3" key="1">
    <citation type="journal article" date="2019" name="Genome Biol. Evol.">
        <title>Day and night: Metabolic profiles and evolutionary relationships of six axenic non-marine cyanobacteria.</title>
        <authorList>
            <person name="Will S.E."/>
            <person name="Henke P."/>
            <person name="Boedeker C."/>
            <person name="Huang S."/>
            <person name="Brinkmann H."/>
            <person name="Rohde M."/>
            <person name="Jarek M."/>
            <person name="Friedl T."/>
            <person name="Seufert S."/>
            <person name="Schumacher M."/>
            <person name="Overmann J."/>
            <person name="Neumann-Schaal M."/>
            <person name="Petersen J."/>
        </authorList>
    </citation>
    <scope>NUCLEOTIDE SEQUENCE [LARGE SCALE GENOMIC DNA]</scope>
    <source>
        <strain evidence="2 3">SAG 39.79</strain>
    </source>
</reference>
<evidence type="ECO:0000259" key="1">
    <source>
        <dbReference type="Pfam" id="PF13454"/>
    </source>
</evidence>
<proteinExistence type="predicted"/>
<dbReference type="PANTHER" id="PTHR40254:SF1">
    <property type="entry name" value="BLR0577 PROTEIN"/>
    <property type="match status" value="1"/>
</dbReference>
<dbReference type="Pfam" id="PF13454">
    <property type="entry name" value="NAD_binding_9"/>
    <property type="match status" value="1"/>
</dbReference>
<comment type="caution">
    <text evidence="2">The sequence shown here is derived from an EMBL/GenBank/DDBJ whole genome shotgun (WGS) entry which is preliminary data.</text>
</comment>
<dbReference type="EMBL" id="RSCK01000143">
    <property type="protein sequence ID" value="RUT00511.1"/>
    <property type="molecule type" value="Genomic_DNA"/>
</dbReference>
<sequence>MDNLQTAKTIALLNNAFDRSSSIKSYRESASPPLAATNLSQAIAIVGGGCSGSLVAAQLLRQATTPLTIYLIERSPRLCQGVAYSTQADCHLLNVPAGKMSAFPDDPNHFLDWAQHQKHSLAEILPDGVQTNTFVPRKLYGSYLRSVLDEAQVNAPVDVRLERCQDEVVAIELQPEGTTVRLQSNRILQVQKVVLALGNFPFSHPPVQTPEFYSSSRYIGSAWSARALRGLNSHQSILLIGSSLTMVDLAIALQQQGHQGKIHVVSRHGLLPHRHEVKSSNLRLVKLEPQPLRGLLRQVRQQVRVAADRGQDWRTVVDALRPATQELWQALSLREQRQFLRHLRAYWDIHRHRLAPHVADGIDAILHSGQLVVHAGRIQAYHEDSSGVDVTIRQRHALENITLRVSRVVNCTGPASNYRKLQHPLVVNLRSLGLLCPDELALGIKTAPNGALLNDLEEASKYLYTLGSTRKGELWESVAVPEIRTQAMNLAQEILSQLEVEANLYLERIASYLAWHI</sequence>
<evidence type="ECO:0000313" key="3">
    <source>
        <dbReference type="Proteomes" id="UP000282574"/>
    </source>
</evidence>
<feature type="domain" description="FAD-dependent urate hydroxylase HpyO/Asp monooxygenase CreE-like FAD/NAD(P)-binding" evidence="1">
    <location>
        <begin position="44"/>
        <end position="199"/>
    </location>
</feature>
<dbReference type="PANTHER" id="PTHR40254">
    <property type="entry name" value="BLR0577 PROTEIN"/>
    <property type="match status" value="1"/>
</dbReference>
<dbReference type="InterPro" id="IPR038732">
    <property type="entry name" value="HpyO/CreE_NAD-binding"/>
</dbReference>
<accession>A0AB37U8Q7</accession>
<gene>
    <name evidence="2" type="ORF">DSM107010_67560</name>
</gene>
<keyword evidence="3" id="KW-1185">Reference proteome</keyword>
<dbReference type="SUPFAM" id="SSF51905">
    <property type="entry name" value="FAD/NAD(P)-binding domain"/>
    <property type="match status" value="1"/>
</dbReference>
<dbReference type="Gene3D" id="3.50.50.60">
    <property type="entry name" value="FAD/NAD(P)-binding domain"/>
    <property type="match status" value="1"/>
</dbReference>
<name>A0AB37U8Q7_9CYAN</name>
<dbReference type="RefSeq" id="WP_106167954.1">
    <property type="nucleotide sequence ID" value="NZ_JAVKZF010000004.1"/>
</dbReference>
<organism evidence="2 3">
    <name type="scientific">Chroococcidiopsis cubana SAG 39.79</name>
    <dbReference type="NCBI Taxonomy" id="388085"/>
    <lineage>
        <taxon>Bacteria</taxon>
        <taxon>Bacillati</taxon>
        <taxon>Cyanobacteriota</taxon>
        <taxon>Cyanophyceae</taxon>
        <taxon>Chroococcidiopsidales</taxon>
        <taxon>Chroococcidiopsidaceae</taxon>
        <taxon>Chroococcidiopsis</taxon>
    </lineage>
</organism>
<dbReference type="InterPro" id="IPR036188">
    <property type="entry name" value="FAD/NAD-bd_sf"/>
</dbReference>
<dbReference type="InterPro" id="IPR052189">
    <property type="entry name" value="L-asp_N-monooxygenase_NS-form"/>
</dbReference>
<dbReference type="Proteomes" id="UP000282574">
    <property type="component" value="Unassembled WGS sequence"/>
</dbReference>
<protein>
    <recommendedName>
        <fullName evidence="1">FAD-dependent urate hydroxylase HpyO/Asp monooxygenase CreE-like FAD/NAD(P)-binding domain-containing protein</fullName>
    </recommendedName>
</protein>
<evidence type="ECO:0000313" key="2">
    <source>
        <dbReference type="EMBL" id="RUT00511.1"/>
    </source>
</evidence>
<dbReference type="AlphaFoldDB" id="A0AB37U8Q7"/>